<sequence>MVGKDVVGEDVVETDVVEMDVVEMDVVEEDVVEEDVVGKDAVEKVDNSERYVGANVRCKGPTIPSGELCQYRPSCQDAVIDLQGK</sequence>
<reference evidence="1 2" key="1">
    <citation type="journal article" date="2012" name="PLoS Pathog.">
        <title>Diverse lifestyles and strategies of plant pathogenesis encoded in the genomes of eighteen Dothideomycetes fungi.</title>
        <authorList>
            <person name="Ohm R.A."/>
            <person name="Feau N."/>
            <person name="Henrissat B."/>
            <person name="Schoch C.L."/>
            <person name="Horwitz B.A."/>
            <person name="Barry K.W."/>
            <person name="Condon B.J."/>
            <person name="Copeland A.C."/>
            <person name="Dhillon B."/>
            <person name="Glaser F."/>
            <person name="Hesse C.N."/>
            <person name="Kosti I."/>
            <person name="LaButti K."/>
            <person name="Lindquist E.A."/>
            <person name="Lucas S."/>
            <person name="Salamov A.A."/>
            <person name="Bradshaw R.E."/>
            <person name="Ciuffetti L."/>
            <person name="Hamelin R.C."/>
            <person name="Kema G.H.J."/>
            <person name="Lawrence C."/>
            <person name="Scott J.A."/>
            <person name="Spatafora J.W."/>
            <person name="Turgeon B.G."/>
            <person name="de Wit P.J.G.M."/>
            <person name="Zhong S."/>
            <person name="Goodwin S.B."/>
            <person name="Grigoriev I.V."/>
        </authorList>
    </citation>
    <scope>NUCLEOTIDE SEQUENCE [LARGE SCALE GENOMIC DNA]</scope>
    <source>
        <strain evidence="1 2">UAMH 10762</strain>
    </source>
</reference>
<protein>
    <submittedName>
        <fullName evidence="1">Uncharacterized protein</fullName>
    </submittedName>
</protein>
<evidence type="ECO:0000313" key="1">
    <source>
        <dbReference type="EMBL" id="EMC91049.1"/>
    </source>
</evidence>
<dbReference type="GeneID" id="19109253"/>
<dbReference type="HOGENOM" id="CLU_2512278_0_0_1"/>
<proteinExistence type="predicted"/>
<evidence type="ECO:0000313" key="2">
    <source>
        <dbReference type="Proteomes" id="UP000011761"/>
    </source>
</evidence>
<dbReference type="KEGG" id="bcom:BAUCODRAFT_152822"/>
<dbReference type="EMBL" id="KB445565">
    <property type="protein sequence ID" value="EMC91049.1"/>
    <property type="molecule type" value="Genomic_DNA"/>
</dbReference>
<dbReference type="AlphaFoldDB" id="M2MWS2"/>
<dbReference type="Proteomes" id="UP000011761">
    <property type="component" value="Unassembled WGS sequence"/>
</dbReference>
<organism evidence="1 2">
    <name type="scientific">Baudoinia panamericana (strain UAMH 10762)</name>
    <name type="common">Angels' share fungus</name>
    <name type="synonym">Baudoinia compniacensis (strain UAMH 10762)</name>
    <dbReference type="NCBI Taxonomy" id="717646"/>
    <lineage>
        <taxon>Eukaryota</taxon>
        <taxon>Fungi</taxon>
        <taxon>Dikarya</taxon>
        <taxon>Ascomycota</taxon>
        <taxon>Pezizomycotina</taxon>
        <taxon>Dothideomycetes</taxon>
        <taxon>Dothideomycetidae</taxon>
        <taxon>Mycosphaerellales</taxon>
        <taxon>Teratosphaeriaceae</taxon>
        <taxon>Baudoinia</taxon>
    </lineage>
</organism>
<gene>
    <name evidence="1" type="ORF">BAUCODRAFT_152822</name>
</gene>
<keyword evidence="2" id="KW-1185">Reference proteome</keyword>
<name>M2MWS2_BAUPA</name>
<dbReference type="RefSeq" id="XP_007681962.1">
    <property type="nucleotide sequence ID" value="XM_007683772.1"/>
</dbReference>
<accession>M2MWS2</accession>